<dbReference type="GO" id="GO:0003677">
    <property type="term" value="F:DNA binding"/>
    <property type="evidence" value="ECO:0007669"/>
    <property type="project" value="InterPro"/>
</dbReference>
<name>A0A1T4WRT9_9BACT</name>
<sequence length="307" mass="35321">MTKQFISLREVARQLNIPPSTVVYYKDRFSGYIPSQGGEGRRKRYPVEVIDIFRRIREMFNNNWSTEQIEQELAMRSHVVTPPRDNGEPVSEARPDAPSTAYAMGGVLDKMTDLLENQSLFRGEIRSLRDELAELKRERRESEEQYQSKLDQVQSEVASLRRAKEELERLLRGGAENAPLFPSEDYLARPLVIRTRNGEYLGVLGKVQKHFALRDFVFMIERNAAAGRKLDLSWELREDQWVLLVTSRDGEEGREQHVVLVTQKTVTPSRNTVTEIVRLNINGNDVPDSLLLTLFKKVKDGFDAWAG</sequence>
<dbReference type="STRING" id="1121449.SAMN02745704_01292"/>
<dbReference type="Pfam" id="PF13411">
    <property type="entry name" value="MerR_1"/>
    <property type="match status" value="1"/>
</dbReference>
<dbReference type="RefSeq" id="WP_078716869.1">
    <property type="nucleotide sequence ID" value="NZ_FUYC01000004.1"/>
</dbReference>
<feature type="domain" description="HTH merR-type" evidence="2">
    <location>
        <begin position="7"/>
        <end position="73"/>
    </location>
</feature>
<reference evidence="3 4" key="1">
    <citation type="submission" date="2017-02" db="EMBL/GenBank/DDBJ databases">
        <authorList>
            <person name="Peterson S.W."/>
        </authorList>
    </citation>
    <scope>NUCLEOTIDE SEQUENCE [LARGE SCALE GENOMIC DNA]</scope>
    <source>
        <strain evidence="3 4">DSM 16080</strain>
    </source>
</reference>
<dbReference type="Proteomes" id="UP000190027">
    <property type="component" value="Unassembled WGS sequence"/>
</dbReference>
<keyword evidence="4" id="KW-1185">Reference proteome</keyword>
<protein>
    <submittedName>
        <fullName evidence="3">MerR HTH family regulatory protein</fullName>
    </submittedName>
</protein>
<evidence type="ECO:0000313" key="3">
    <source>
        <dbReference type="EMBL" id="SKA80036.1"/>
    </source>
</evidence>
<dbReference type="SUPFAM" id="SSF46955">
    <property type="entry name" value="Putative DNA-binding domain"/>
    <property type="match status" value="1"/>
</dbReference>
<dbReference type="Gene3D" id="1.10.1660.10">
    <property type="match status" value="1"/>
</dbReference>
<feature type="coiled-coil region" evidence="1">
    <location>
        <begin position="118"/>
        <end position="177"/>
    </location>
</feature>
<dbReference type="OrthoDB" id="5447718at2"/>
<dbReference type="GO" id="GO:0006355">
    <property type="term" value="P:regulation of DNA-templated transcription"/>
    <property type="evidence" value="ECO:0007669"/>
    <property type="project" value="InterPro"/>
</dbReference>
<organism evidence="3 4">
    <name type="scientific">Paucidesulfovibrio gracilis DSM 16080</name>
    <dbReference type="NCBI Taxonomy" id="1121449"/>
    <lineage>
        <taxon>Bacteria</taxon>
        <taxon>Pseudomonadati</taxon>
        <taxon>Thermodesulfobacteriota</taxon>
        <taxon>Desulfovibrionia</taxon>
        <taxon>Desulfovibrionales</taxon>
        <taxon>Desulfovibrionaceae</taxon>
        <taxon>Paucidesulfovibrio</taxon>
    </lineage>
</organism>
<keyword evidence="1" id="KW-0175">Coiled coil</keyword>
<gene>
    <name evidence="3" type="ORF">SAMN02745704_01292</name>
</gene>
<dbReference type="InterPro" id="IPR009061">
    <property type="entry name" value="DNA-bd_dom_put_sf"/>
</dbReference>
<evidence type="ECO:0000259" key="2">
    <source>
        <dbReference type="Pfam" id="PF13411"/>
    </source>
</evidence>
<proteinExistence type="predicted"/>
<evidence type="ECO:0000313" key="4">
    <source>
        <dbReference type="Proteomes" id="UP000190027"/>
    </source>
</evidence>
<accession>A0A1T4WRT9</accession>
<evidence type="ECO:0000256" key="1">
    <source>
        <dbReference type="SAM" id="Coils"/>
    </source>
</evidence>
<dbReference type="InterPro" id="IPR000551">
    <property type="entry name" value="MerR-type_HTH_dom"/>
</dbReference>
<dbReference type="AlphaFoldDB" id="A0A1T4WRT9"/>
<dbReference type="EMBL" id="FUYC01000004">
    <property type="protein sequence ID" value="SKA80036.1"/>
    <property type="molecule type" value="Genomic_DNA"/>
</dbReference>